<keyword evidence="3" id="KW-0645">Protease</keyword>
<evidence type="ECO:0000256" key="4">
    <source>
        <dbReference type="ARBA" id="ARBA00022801"/>
    </source>
</evidence>
<dbReference type="SUPFAM" id="SSF54106">
    <property type="entry name" value="LysM domain"/>
    <property type="match status" value="2"/>
</dbReference>
<feature type="domain" description="Peptidase M14" evidence="9">
    <location>
        <begin position="108"/>
        <end position="393"/>
    </location>
</feature>
<dbReference type="SMART" id="SM00631">
    <property type="entry name" value="Zn_pept"/>
    <property type="match status" value="1"/>
</dbReference>
<sequence>MKVRVRQGDTFWLYSQMFRIPVQLIEDSNPEVSPTSLLVGQTINIPGYVIEEYTIQQGDTIWKLARERNLAMDTIFLLNPNINPNQLQINERILLPKLVTSLIVDGNEEYDFAKLKEDINRLVEIYPFLKLNEIGKSVLGKPLYEIELGRGVRTTHFNASFHANEWITTPVLMKLLNEYVLSLVNGSPIRGVSTLPLYNRNRLSIVPMVNPDGVDLVLNGPPEQMKEEVLAINKGSMDFSSWKANIRGVDLNNQFPANWEIEKERKEPKSPAPRDYPGDAPLTEPEVIAIAELTQKKQFARVLAFHTQGREFYWGYEGLEPPESEALAREFARVSGYESVRYIDSHAGYKDWFIYIYHRPGFTFELGYGVNPLPITQFPQIYEEMLGVFLVSLYM</sequence>
<evidence type="ECO:0000313" key="10">
    <source>
        <dbReference type="EMBL" id="NCU17883.1"/>
    </source>
</evidence>
<keyword evidence="6" id="KW-0482">Metalloprotease</keyword>
<evidence type="ECO:0000256" key="1">
    <source>
        <dbReference type="ARBA" id="ARBA00001947"/>
    </source>
</evidence>
<keyword evidence="5" id="KW-0862">Zinc</keyword>
<gene>
    <name evidence="10" type="ORF">GW534_09080</name>
</gene>
<evidence type="ECO:0000256" key="5">
    <source>
        <dbReference type="ARBA" id="ARBA00022833"/>
    </source>
</evidence>
<dbReference type="Proteomes" id="UP000743899">
    <property type="component" value="Unassembled WGS sequence"/>
</dbReference>
<evidence type="ECO:0000256" key="7">
    <source>
        <dbReference type="PROSITE-ProRule" id="PRU01379"/>
    </source>
</evidence>
<feature type="domain" description="LysM" evidence="8">
    <location>
        <begin position="1"/>
        <end position="45"/>
    </location>
</feature>
<dbReference type="InterPro" id="IPR000834">
    <property type="entry name" value="Peptidase_M14"/>
</dbReference>
<name>A0ABX0A369_9BACI</name>
<dbReference type="PRINTS" id="PR00765">
    <property type="entry name" value="CRBOXYPTASEA"/>
</dbReference>
<dbReference type="CDD" id="cd06229">
    <property type="entry name" value="M14_Endopeptidase_I"/>
    <property type="match status" value="1"/>
</dbReference>
<dbReference type="PROSITE" id="PS52035">
    <property type="entry name" value="PEPTIDASE_M14"/>
    <property type="match status" value="1"/>
</dbReference>
<reference evidence="10 11" key="1">
    <citation type="submission" date="2020-01" db="EMBL/GenBank/DDBJ databases">
        <title>A novel Bacillus sp. from Pasinler.</title>
        <authorList>
            <person name="Adiguzel A."/>
            <person name="Ay H."/>
            <person name="Baltaci M.O."/>
        </authorList>
    </citation>
    <scope>NUCLEOTIDE SEQUENCE [LARGE SCALE GENOMIC DNA]</scope>
    <source>
        <strain evidence="10 11">P1</strain>
    </source>
</reference>
<dbReference type="Pfam" id="PF01476">
    <property type="entry name" value="LysM"/>
    <property type="match status" value="2"/>
</dbReference>
<dbReference type="CDD" id="cd00118">
    <property type="entry name" value="LysM"/>
    <property type="match status" value="2"/>
</dbReference>
<evidence type="ECO:0000256" key="6">
    <source>
        <dbReference type="ARBA" id="ARBA00023049"/>
    </source>
</evidence>
<evidence type="ECO:0000259" key="8">
    <source>
        <dbReference type="PROSITE" id="PS51782"/>
    </source>
</evidence>
<comment type="cofactor">
    <cofactor evidence="1">
        <name>Zn(2+)</name>
        <dbReference type="ChEBI" id="CHEBI:29105"/>
    </cofactor>
</comment>
<keyword evidence="4" id="KW-0378">Hydrolase</keyword>
<evidence type="ECO:0000259" key="9">
    <source>
        <dbReference type="PROSITE" id="PS52035"/>
    </source>
</evidence>
<dbReference type="InterPro" id="IPR034274">
    <property type="entry name" value="ENP1_M14_CPD"/>
</dbReference>
<proteinExistence type="inferred from homology"/>
<dbReference type="RefSeq" id="WP_161920713.1">
    <property type="nucleotide sequence ID" value="NZ_JAACYS010000037.1"/>
</dbReference>
<dbReference type="SUPFAM" id="SSF53187">
    <property type="entry name" value="Zn-dependent exopeptidases"/>
    <property type="match status" value="1"/>
</dbReference>
<evidence type="ECO:0000313" key="11">
    <source>
        <dbReference type="Proteomes" id="UP000743899"/>
    </source>
</evidence>
<organism evidence="10 11">
    <name type="scientific">Pallidibacillus pasinlerensis</name>
    <dbReference type="NCBI Taxonomy" id="2703818"/>
    <lineage>
        <taxon>Bacteria</taxon>
        <taxon>Bacillati</taxon>
        <taxon>Bacillota</taxon>
        <taxon>Bacilli</taxon>
        <taxon>Bacillales</taxon>
        <taxon>Bacillaceae</taxon>
        <taxon>Pallidibacillus</taxon>
    </lineage>
</organism>
<dbReference type="InterPro" id="IPR036779">
    <property type="entry name" value="LysM_dom_sf"/>
</dbReference>
<accession>A0ABX0A369</accession>
<evidence type="ECO:0000256" key="3">
    <source>
        <dbReference type="ARBA" id="ARBA00022670"/>
    </source>
</evidence>
<feature type="active site" description="Proton donor/acceptor" evidence="7">
    <location>
        <position position="365"/>
    </location>
</feature>
<dbReference type="PANTHER" id="PTHR11705">
    <property type="entry name" value="PROTEASE FAMILY M14 CARBOXYPEPTIDASE A,B"/>
    <property type="match status" value="1"/>
</dbReference>
<dbReference type="PROSITE" id="PS51782">
    <property type="entry name" value="LYSM"/>
    <property type="match status" value="2"/>
</dbReference>
<dbReference type="EMBL" id="JAACYS010000037">
    <property type="protein sequence ID" value="NCU17883.1"/>
    <property type="molecule type" value="Genomic_DNA"/>
</dbReference>
<comment type="caution">
    <text evidence="10">The sequence shown here is derived from an EMBL/GenBank/DDBJ whole genome shotgun (WGS) entry which is preliminary data.</text>
</comment>
<comment type="similarity">
    <text evidence="2 7">Belongs to the peptidase M14 family.</text>
</comment>
<keyword evidence="11" id="KW-1185">Reference proteome</keyword>
<dbReference type="InterPro" id="IPR018392">
    <property type="entry name" value="LysM"/>
</dbReference>
<feature type="domain" description="LysM" evidence="8">
    <location>
        <begin position="51"/>
        <end position="95"/>
    </location>
</feature>
<evidence type="ECO:0000256" key="2">
    <source>
        <dbReference type="ARBA" id="ARBA00005988"/>
    </source>
</evidence>
<dbReference type="Pfam" id="PF00246">
    <property type="entry name" value="Peptidase_M14"/>
    <property type="match status" value="1"/>
</dbReference>
<dbReference type="PANTHER" id="PTHR11705:SF143">
    <property type="entry name" value="SLL0236 PROTEIN"/>
    <property type="match status" value="1"/>
</dbReference>
<dbReference type="SMART" id="SM00257">
    <property type="entry name" value="LysM"/>
    <property type="match status" value="2"/>
</dbReference>
<dbReference type="Gene3D" id="3.40.630.10">
    <property type="entry name" value="Zn peptidases"/>
    <property type="match status" value="1"/>
</dbReference>
<dbReference type="Gene3D" id="3.10.350.10">
    <property type="entry name" value="LysM domain"/>
    <property type="match status" value="2"/>
</dbReference>
<protein>
    <submittedName>
        <fullName evidence="10">LysM peptidoglycan-binding domain-containing protein</fullName>
    </submittedName>
</protein>